<dbReference type="GO" id="GO:0007165">
    <property type="term" value="P:signal transduction"/>
    <property type="evidence" value="ECO:0007669"/>
    <property type="project" value="InterPro"/>
</dbReference>
<dbReference type="Gene3D" id="3.40.50.10140">
    <property type="entry name" value="Toll/interleukin-1 receptor homology (TIR) domain"/>
    <property type="match status" value="1"/>
</dbReference>
<dbReference type="InterPro" id="IPR000157">
    <property type="entry name" value="TIR_dom"/>
</dbReference>
<gene>
    <name evidence="2" type="ORF">J2S42_003624</name>
</gene>
<evidence type="ECO:0000259" key="1">
    <source>
        <dbReference type="PROSITE" id="PS50104"/>
    </source>
</evidence>
<dbReference type="Pfam" id="PF13676">
    <property type="entry name" value="TIR_2"/>
    <property type="match status" value="1"/>
</dbReference>
<reference evidence="2 3" key="1">
    <citation type="submission" date="2023-07" db="EMBL/GenBank/DDBJ databases">
        <title>Sequencing the genomes of 1000 actinobacteria strains.</title>
        <authorList>
            <person name="Klenk H.-P."/>
        </authorList>
    </citation>
    <scope>NUCLEOTIDE SEQUENCE [LARGE SCALE GENOMIC DNA]</scope>
    <source>
        <strain evidence="2 3">DSM 44709</strain>
    </source>
</reference>
<dbReference type="Proteomes" id="UP001240236">
    <property type="component" value="Unassembled WGS sequence"/>
</dbReference>
<sequence>MLRLSRLPRGWLVVEPKIFVSYRKADGDHAAVNLDTRLARAFGEDAVFMASRSIEPGRRYKDSINLALKQCKAMLVVIGPHWLTNGSGLSGERLVDRADDWVRHEIREAFRGGLDVVPVFLDRCGPIAEADLPDDIASLAGRQYMQLRLRRFEDDVNAIIRHLRIRLFSVEDEPLEQSIDNAELGSETVVEYGRARAASTPATAGGVDIDLTVRDKNGCIRSRLSGRVAHADLRLVNQLVDQLGRKLSGSAT</sequence>
<organism evidence="2 3">
    <name type="scientific">Catenuloplanes indicus</name>
    <dbReference type="NCBI Taxonomy" id="137267"/>
    <lineage>
        <taxon>Bacteria</taxon>
        <taxon>Bacillati</taxon>
        <taxon>Actinomycetota</taxon>
        <taxon>Actinomycetes</taxon>
        <taxon>Micromonosporales</taxon>
        <taxon>Micromonosporaceae</taxon>
        <taxon>Catenuloplanes</taxon>
    </lineage>
</organism>
<dbReference type="EMBL" id="JAUSUZ010000001">
    <property type="protein sequence ID" value="MDQ0366955.1"/>
    <property type="molecule type" value="Genomic_DNA"/>
</dbReference>
<feature type="domain" description="TIR" evidence="1">
    <location>
        <begin position="14"/>
        <end position="167"/>
    </location>
</feature>
<proteinExistence type="predicted"/>
<dbReference type="InterPro" id="IPR035897">
    <property type="entry name" value="Toll_tir_struct_dom_sf"/>
</dbReference>
<dbReference type="AlphaFoldDB" id="A0AAE3W1W3"/>
<protein>
    <recommendedName>
        <fullName evidence="1">TIR domain-containing protein</fullName>
    </recommendedName>
</protein>
<comment type="caution">
    <text evidence="2">The sequence shown here is derived from an EMBL/GenBank/DDBJ whole genome shotgun (WGS) entry which is preliminary data.</text>
</comment>
<keyword evidence="3" id="KW-1185">Reference proteome</keyword>
<dbReference type="RefSeq" id="WP_307240662.1">
    <property type="nucleotide sequence ID" value="NZ_JAUSUZ010000001.1"/>
</dbReference>
<evidence type="ECO:0000313" key="2">
    <source>
        <dbReference type="EMBL" id="MDQ0366955.1"/>
    </source>
</evidence>
<name>A0AAE3W1W3_9ACTN</name>
<dbReference type="SUPFAM" id="SSF52200">
    <property type="entry name" value="Toll/Interleukin receptor TIR domain"/>
    <property type="match status" value="1"/>
</dbReference>
<dbReference type="PROSITE" id="PS50104">
    <property type="entry name" value="TIR"/>
    <property type="match status" value="1"/>
</dbReference>
<evidence type="ECO:0000313" key="3">
    <source>
        <dbReference type="Proteomes" id="UP001240236"/>
    </source>
</evidence>
<accession>A0AAE3W1W3</accession>